<evidence type="ECO:0000256" key="11">
    <source>
        <dbReference type="ARBA" id="ARBA00023033"/>
    </source>
</evidence>
<evidence type="ECO:0000256" key="8">
    <source>
        <dbReference type="ARBA" id="ARBA00022848"/>
    </source>
</evidence>
<feature type="transmembrane region" description="Helical" evidence="15">
    <location>
        <begin position="7"/>
        <end position="26"/>
    </location>
</feature>
<comment type="cofactor">
    <cofactor evidence="1 13">
        <name>heme</name>
        <dbReference type="ChEBI" id="CHEBI:30413"/>
    </cofactor>
</comment>
<evidence type="ECO:0008006" key="18">
    <source>
        <dbReference type="Google" id="ProtNLM"/>
    </source>
</evidence>
<dbReference type="PANTHER" id="PTHR24292:SF54">
    <property type="entry name" value="CYP9F3-RELATED"/>
    <property type="match status" value="1"/>
</dbReference>
<dbReference type="InterPro" id="IPR050476">
    <property type="entry name" value="Insect_CytP450_Detox"/>
</dbReference>
<dbReference type="AlphaFoldDB" id="A0A4S2L0P0"/>
<dbReference type="PANTHER" id="PTHR24292">
    <property type="entry name" value="CYTOCHROME P450"/>
    <property type="match status" value="1"/>
</dbReference>
<accession>A0A4S2L0P0</accession>
<evidence type="ECO:0000256" key="10">
    <source>
        <dbReference type="ARBA" id="ARBA00023004"/>
    </source>
</evidence>
<keyword evidence="15" id="KW-1133">Transmembrane helix</keyword>
<dbReference type="FunFam" id="1.10.630.10:FF:000042">
    <property type="entry name" value="Cytochrome P450"/>
    <property type="match status" value="1"/>
</dbReference>
<keyword evidence="10 13" id="KW-0408">Iron</keyword>
<keyword evidence="17" id="KW-1185">Reference proteome</keyword>
<dbReference type="Gene3D" id="1.10.630.10">
    <property type="entry name" value="Cytochrome P450"/>
    <property type="match status" value="1"/>
</dbReference>
<keyword evidence="11 14" id="KW-0503">Monooxygenase</keyword>
<dbReference type="GO" id="GO:0004497">
    <property type="term" value="F:monooxygenase activity"/>
    <property type="evidence" value="ECO:0007669"/>
    <property type="project" value="UniProtKB-KW"/>
</dbReference>
<dbReference type="InterPro" id="IPR017972">
    <property type="entry name" value="Cyt_P450_CS"/>
</dbReference>
<dbReference type="GO" id="GO:0005506">
    <property type="term" value="F:iron ion binding"/>
    <property type="evidence" value="ECO:0007669"/>
    <property type="project" value="InterPro"/>
</dbReference>
<dbReference type="STRING" id="300112.A0A4S2L0P0"/>
<dbReference type="InterPro" id="IPR001128">
    <property type="entry name" value="Cyt_P450"/>
</dbReference>
<keyword evidence="9 14" id="KW-0560">Oxidoreductase</keyword>
<evidence type="ECO:0000256" key="7">
    <source>
        <dbReference type="ARBA" id="ARBA00022824"/>
    </source>
</evidence>
<feature type="binding site" description="axial binding residue" evidence="13">
    <location>
        <position position="478"/>
    </location>
    <ligand>
        <name>heme</name>
        <dbReference type="ChEBI" id="CHEBI:30413"/>
    </ligand>
    <ligandPart>
        <name>Fe</name>
        <dbReference type="ChEBI" id="CHEBI:18248"/>
    </ligandPart>
</feature>
<dbReference type="Pfam" id="PF00067">
    <property type="entry name" value="p450"/>
    <property type="match status" value="1"/>
</dbReference>
<name>A0A4S2L0P0_9HYME</name>
<keyword evidence="15" id="KW-0812">Transmembrane</keyword>
<evidence type="ECO:0000256" key="14">
    <source>
        <dbReference type="RuleBase" id="RU000461"/>
    </source>
</evidence>
<evidence type="ECO:0000256" key="12">
    <source>
        <dbReference type="ARBA" id="ARBA00023136"/>
    </source>
</evidence>
<comment type="caution">
    <text evidence="16">The sequence shown here is derived from an EMBL/GenBank/DDBJ whole genome shotgun (WGS) entry which is preliminary data.</text>
</comment>
<dbReference type="InterPro" id="IPR002402">
    <property type="entry name" value="Cyt_P450_E_grp-II"/>
</dbReference>
<organism evidence="16 17">
    <name type="scientific">Temnothorax longispinosus</name>
    <dbReference type="NCBI Taxonomy" id="300112"/>
    <lineage>
        <taxon>Eukaryota</taxon>
        <taxon>Metazoa</taxon>
        <taxon>Ecdysozoa</taxon>
        <taxon>Arthropoda</taxon>
        <taxon>Hexapoda</taxon>
        <taxon>Insecta</taxon>
        <taxon>Pterygota</taxon>
        <taxon>Neoptera</taxon>
        <taxon>Endopterygota</taxon>
        <taxon>Hymenoptera</taxon>
        <taxon>Apocrita</taxon>
        <taxon>Aculeata</taxon>
        <taxon>Formicoidea</taxon>
        <taxon>Formicidae</taxon>
        <taxon>Myrmicinae</taxon>
        <taxon>Temnothorax</taxon>
    </lineage>
</organism>
<sequence>MLGIVAILLDPFLLIGLLLGSLYFYFTATFDFWECRGVPFRKPTVLVGNFGPLLLFRQSLPENVKEMYQWFKDERFFGAFRVRSPVLILRDPDLVKSVCVKDFACFLNRGIPVNNDQDPLSGHLFNLEGRKWKGLRSKLTPAFSSGKLKRMFYLLVECSEELQRLIKEASCNDDQTVEVRELAAKFIIDVIGSCAFGIQINALTDDESEFHRAAKRLKPSYKDSLWRMLRTAMPKLYRLLGIQLVDPSVTKFFMDVVSQMISQRESNGTTRYDFMDLLIELRNKGTLENETGNPTICSDEDAQAAKEAELDQHTIAAQAFVFFAAGYETSSNTIAFCLYELALNQEIQDKTRREIHDVLQERGEKLTYDAVQEMKYLDMVILGTDLMMSLIEKSEKTLRKYPPAPLLSRRCEYNYQIPNSNVELPAGIRVIIPIYGLHHDPNYYPNPARFNPERFTEENKRARHPYTYLPFGEGPRNCIGMRFALLQIKMGIISFLKDHRVEICDKSTVPIKFSRRSLVTTNEAGFWLAITSSS</sequence>
<evidence type="ECO:0000256" key="2">
    <source>
        <dbReference type="ARBA" id="ARBA00004174"/>
    </source>
</evidence>
<keyword evidence="8" id="KW-0492">Microsome</keyword>
<dbReference type="GO" id="GO:0020037">
    <property type="term" value="F:heme binding"/>
    <property type="evidence" value="ECO:0007669"/>
    <property type="project" value="InterPro"/>
</dbReference>
<evidence type="ECO:0000256" key="5">
    <source>
        <dbReference type="ARBA" id="ARBA00022617"/>
    </source>
</evidence>
<evidence type="ECO:0000256" key="4">
    <source>
        <dbReference type="ARBA" id="ARBA00010617"/>
    </source>
</evidence>
<evidence type="ECO:0000313" key="17">
    <source>
        <dbReference type="Proteomes" id="UP000310200"/>
    </source>
</evidence>
<evidence type="ECO:0000256" key="15">
    <source>
        <dbReference type="SAM" id="Phobius"/>
    </source>
</evidence>
<dbReference type="PROSITE" id="PS00086">
    <property type="entry name" value="CYTOCHROME_P450"/>
    <property type="match status" value="1"/>
</dbReference>
<keyword evidence="5 13" id="KW-0349">Heme</keyword>
<proteinExistence type="inferred from homology"/>
<dbReference type="EMBL" id="QBLH01000372">
    <property type="protein sequence ID" value="TGZ56203.1"/>
    <property type="molecule type" value="Genomic_DNA"/>
</dbReference>
<protein>
    <recommendedName>
        <fullName evidence="18">Cytochrome P450 6a13</fullName>
    </recommendedName>
</protein>
<evidence type="ECO:0000256" key="1">
    <source>
        <dbReference type="ARBA" id="ARBA00001971"/>
    </source>
</evidence>
<dbReference type="InterPro" id="IPR036396">
    <property type="entry name" value="Cyt_P450_sf"/>
</dbReference>
<reference evidence="16 17" key="1">
    <citation type="journal article" date="2019" name="Philos. Trans. R. Soc. Lond., B, Biol. Sci.">
        <title>Ant behaviour and brain gene expression of defending hosts depend on the ecological success of the intruding social parasite.</title>
        <authorList>
            <person name="Kaur R."/>
            <person name="Stoldt M."/>
            <person name="Jongepier E."/>
            <person name="Feldmeyer B."/>
            <person name="Menzel F."/>
            <person name="Bornberg-Bauer E."/>
            <person name="Foitzik S."/>
        </authorList>
    </citation>
    <scope>NUCLEOTIDE SEQUENCE [LARGE SCALE GENOMIC DNA]</scope>
    <source>
        <tissue evidence="16">Whole body</tissue>
    </source>
</reference>
<keyword evidence="7" id="KW-0256">Endoplasmic reticulum</keyword>
<keyword evidence="6 13" id="KW-0479">Metal-binding</keyword>
<evidence type="ECO:0000313" key="16">
    <source>
        <dbReference type="EMBL" id="TGZ56203.1"/>
    </source>
</evidence>
<keyword evidence="12 15" id="KW-0472">Membrane</keyword>
<dbReference type="SUPFAM" id="SSF48264">
    <property type="entry name" value="Cytochrome P450"/>
    <property type="match status" value="1"/>
</dbReference>
<evidence type="ECO:0000256" key="6">
    <source>
        <dbReference type="ARBA" id="ARBA00022723"/>
    </source>
</evidence>
<evidence type="ECO:0000256" key="9">
    <source>
        <dbReference type="ARBA" id="ARBA00023002"/>
    </source>
</evidence>
<dbReference type="GO" id="GO:0005789">
    <property type="term" value="C:endoplasmic reticulum membrane"/>
    <property type="evidence" value="ECO:0007669"/>
    <property type="project" value="UniProtKB-SubCell"/>
</dbReference>
<comment type="subcellular location">
    <subcellularLocation>
        <location evidence="3">Endoplasmic reticulum membrane</location>
        <topology evidence="3">Peripheral membrane protein</topology>
    </subcellularLocation>
    <subcellularLocation>
        <location evidence="2">Microsome membrane</location>
        <topology evidence="2">Peripheral membrane protein</topology>
    </subcellularLocation>
</comment>
<comment type="similarity">
    <text evidence="4 14">Belongs to the cytochrome P450 family.</text>
</comment>
<gene>
    <name evidence="16" type="ORF">DBV15_01715</name>
</gene>
<dbReference type="GO" id="GO:0016705">
    <property type="term" value="F:oxidoreductase activity, acting on paired donors, with incorporation or reduction of molecular oxygen"/>
    <property type="evidence" value="ECO:0007669"/>
    <property type="project" value="InterPro"/>
</dbReference>
<dbReference type="CDD" id="cd11056">
    <property type="entry name" value="CYP6-like"/>
    <property type="match status" value="1"/>
</dbReference>
<evidence type="ECO:0000256" key="13">
    <source>
        <dbReference type="PIRSR" id="PIRSR602402-1"/>
    </source>
</evidence>
<dbReference type="PRINTS" id="PR00464">
    <property type="entry name" value="EP450II"/>
</dbReference>
<evidence type="ECO:0000256" key="3">
    <source>
        <dbReference type="ARBA" id="ARBA00004406"/>
    </source>
</evidence>
<dbReference type="PRINTS" id="PR00385">
    <property type="entry name" value="P450"/>
</dbReference>
<dbReference type="Proteomes" id="UP000310200">
    <property type="component" value="Unassembled WGS sequence"/>
</dbReference>